<evidence type="ECO:0000256" key="7">
    <source>
        <dbReference type="ARBA" id="ARBA00038016"/>
    </source>
</evidence>
<protein>
    <recommendedName>
        <fullName evidence="8">Large ribosomal subunit protein mL38</fullName>
    </recommendedName>
    <alternativeName>
        <fullName evidence="9">39S ribosomal protein L38, mitochondrial</fullName>
    </alternativeName>
</protein>
<dbReference type="GO" id="GO:0005762">
    <property type="term" value="C:mitochondrial large ribosomal subunit"/>
    <property type="evidence" value="ECO:0007669"/>
    <property type="project" value="TreeGrafter"/>
</dbReference>
<reference evidence="10" key="2">
    <citation type="submission" date="2023-03" db="EMBL/GenBank/DDBJ databases">
        <authorList>
            <person name="Inwood S.N."/>
            <person name="Skelly J.G."/>
            <person name="Guhlin J."/>
            <person name="Harrop T.W.R."/>
            <person name="Goldson S.G."/>
            <person name="Dearden P.K."/>
        </authorList>
    </citation>
    <scope>NUCLEOTIDE SEQUENCE</scope>
    <source>
        <strain evidence="10">Irish</strain>
        <tissue evidence="10">Whole body</tissue>
    </source>
</reference>
<comment type="caution">
    <text evidence="10">The sequence shown here is derived from an EMBL/GenBank/DDBJ whole genome shotgun (WGS) entry which is preliminary data.</text>
</comment>
<dbReference type="GO" id="GO:0005743">
    <property type="term" value="C:mitochondrial inner membrane"/>
    <property type="evidence" value="ECO:0007669"/>
    <property type="project" value="UniProtKB-ARBA"/>
</dbReference>
<evidence type="ECO:0000256" key="1">
    <source>
        <dbReference type="ARBA" id="ARBA00004173"/>
    </source>
</evidence>
<evidence type="ECO:0000256" key="9">
    <source>
        <dbReference type="ARBA" id="ARBA00041206"/>
    </source>
</evidence>
<reference evidence="10" key="1">
    <citation type="journal article" date="2023" name="bioRxiv">
        <title>Scaffold-level genome assemblies of two parasitoid biocontrol wasps reveal the parthenogenesis mechanism and an associated novel virus.</title>
        <authorList>
            <person name="Inwood S."/>
            <person name="Skelly J."/>
            <person name="Guhlin J."/>
            <person name="Harrop T."/>
            <person name="Goldson S."/>
            <person name="Dearden P."/>
        </authorList>
    </citation>
    <scope>NUCLEOTIDE SEQUENCE</scope>
    <source>
        <strain evidence="10">Irish</strain>
        <tissue evidence="10">Whole body</tissue>
    </source>
</reference>
<dbReference type="SUPFAM" id="SSF49777">
    <property type="entry name" value="PEBP-like"/>
    <property type="match status" value="1"/>
</dbReference>
<keyword evidence="6" id="KW-0687">Ribonucleoprotein</keyword>
<dbReference type="EMBL" id="JAQQBS010000001">
    <property type="protein sequence ID" value="KAK0177655.1"/>
    <property type="molecule type" value="Genomic_DNA"/>
</dbReference>
<evidence type="ECO:0000256" key="5">
    <source>
        <dbReference type="ARBA" id="ARBA00023128"/>
    </source>
</evidence>
<keyword evidence="2" id="KW-0809">Transit peptide</keyword>
<evidence type="ECO:0000256" key="2">
    <source>
        <dbReference type="ARBA" id="ARBA00022946"/>
    </source>
</evidence>
<dbReference type="Pfam" id="PF01161">
    <property type="entry name" value="PBP"/>
    <property type="match status" value="1"/>
</dbReference>
<evidence type="ECO:0000256" key="6">
    <source>
        <dbReference type="ARBA" id="ARBA00023274"/>
    </source>
</evidence>
<comment type="similarity">
    <text evidence="7">Belongs to the phosphatidylethanolamine-binding protein family. Mitochondrion-specific ribosomal protein mL38 subfamily.</text>
</comment>
<dbReference type="FunFam" id="3.90.280.10:FF:000002">
    <property type="entry name" value="39S ribosomal protein L38, mitochondrial"/>
    <property type="match status" value="1"/>
</dbReference>
<dbReference type="CDD" id="cd00866">
    <property type="entry name" value="PEBP_euk"/>
    <property type="match status" value="1"/>
</dbReference>
<evidence type="ECO:0000313" key="11">
    <source>
        <dbReference type="Proteomes" id="UP001168990"/>
    </source>
</evidence>
<accession>A0AA39KXR9</accession>
<dbReference type="InterPro" id="IPR008914">
    <property type="entry name" value="PEBP"/>
</dbReference>
<evidence type="ECO:0000256" key="4">
    <source>
        <dbReference type="ARBA" id="ARBA00023054"/>
    </source>
</evidence>
<proteinExistence type="inferred from homology"/>
<dbReference type="InterPro" id="IPR036610">
    <property type="entry name" value="PEBP-like_sf"/>
</dbReference>
<evidence type="ECO:0000313" key="10">
    <source>
        <dbReference type="EMBL" id="KAK0177655.1"/>
    </source>
</evidence>
<dbReference type="AlphaFoldDB" id="A0AA39KXR9"/>
<keyword evidence="4" id="KW-0175">Coiled coil</keyword>
<gene>
    <name evidence="10" type="ORF">PV328_001688</name>
</gene>
<evidence type="ECO:0000256" key="3">
    <source>
        <dbReference type="ARBA" id="ARBA00022980"/>
    </source>
</evidence>
<dbReference type="InterPro" id="IPR035810">
    <property type="entry name" value="PEBP_euk"/>
</dbReference>
<organism evidence="10 11">
    <name type="scientific">Microctonus aethiopoides</name>
    <dbReference type="NCBI Taxonomy" id="144406"/>
    <lineage>
        <taxon>Eukaryota</taxon>
        <taxon>Metazoa</taxon>
        <taxon>Ecdysozoa</taxon>
        <taxon>Arthropoda</taxon>
        <taxon>Hexapoda</taxon>
        <taxon>Insecta</taxon>
        <taxon>Pterygota</taxon>
        <taxon>Neoptera</taxon>
        <taxon>Endopterygota</taxon>
        <taxon>Hymenoptera</taxon>
        <taxon>Apocrita</taxon>
        <taxon>Ichneumonoidea</taxon>
        <taxon>Braconidae</taxon>
        <taxon>Euphorinae</taxon>
        <taxon>Microctonus</taxon>
    </lineage>
</organism>
<evidence type="ECO:0000256" key="8">
    <source>
        <dbReference type="ARBA" id="ARBA00039444"/>
    </source>
</evidence>
<keyword evidence="11" id="KW-1185">Reference proteome</keyword>
<dbReference type="PANTHER" id="PTHR11362:SF133">
    <property type="entry name" value="LARGE RIBOSOMAL SUBUNIT PROTEIN ML38"/>
    <property type="match status" value="1"/>
</dbReference>
<sequence length="400" mass="47644">MTSRLFRYMKHDLITGNIQQIRFYRHHGKSPLEAKTLKQRLEELNYKDPEISFKVDIGFKSQRFSRGKLTEGYSEYVKKVRSNPEMERKARRKELLIDLDQMRKDWWISTAPSQIKTIADHYGVYDDLFGDAYFHPVLPLDIKYDFGDEEKIATVHRGNILLPSETTNPPTITYDAEPDTLWTLLLTTPDGNFSDRKFEYCHWFIGNIPGNDVTKGDVIVDYMRPFPAHGIGYCRYIFVLYKQDKKIDFSEYKVNQPCFDLVSRNWETKEFYRKYQDVITPAGLGFYQATWDQSVQDFYHNELDMKAPMFEYDFPKPYIRPQEWFPKAKPFNLYMDKYRDPKKINQEFLMKKMKTVHPFKESPPPLRYPNAQPLPKDMPSWLKLETKKERQGFGRVNDIN</sequence>
<keyword evidence="3" id="KW-0689">Ribosomal protein</keyword>
<keyword evidence="5" id="KW-0496">Mitochondrion</keyword>
<dbReference type="Gene3D" id="3.90.280.10">
    <property type="entry name" value="PEBP-like"/>
    <property type="match status" value="1"/>
</dbReference>
<dbReference type="PANTHER" id="PTHR11362">
    <property type="entry name" value="PHOSPHATIDYLETHANOLAMINE-BINDING PROTEIN"/>
    <property type="match status" value="1"/>
</dbReference>
<comment type="subcellular location">
    <subcellularLocation>
        <location evidence="1">Mitochondrion</location>
    </subcellularLocation>
</comment>
<dbReference type="Proteomes" id="UP001168990">
    <property type="component" value="Unassembled WGS sequence"/>
</dbReference>
<name>A0AA39KXR9_9HYME</name>